<evidence type="ECO:0000256" key="5">
    <source>
        <dbReference type="ARBA" id="ARBA00022989"/>
    </source>
</evidence>
<dbReference type="Pfam" id="PF01733">
    <property type="entry name" value="Nucleoside_tran"/>
    <property type="match status" value="1"/>
</dbReference>
<dbReference type="EMBL" id="CP126209">
    <property type="protein sequence ID" value="WIA10363.1"/>
    <property type="molecule type" value="Genomic_DNA"/>
</dbReference>
<evidence type="ECO:0000256" key="4">
    <source>
        <dbReference type="ARBA" id="ARBA00022692"/>
    </source>
</evidence>
<gene>
    <name evidence="8" type="ORF">OEZ85_010555</name>
</gene>
<feature type="transmembrane region" description="Helical" evidence="7">
    <location>
        <begin position="399"/>
        <end position="419"/>
    </location>
</feature>
<feature type="transmembrane region" description="Helical" evidence="7">
    <location>
        <begin position="358"/>
        <end position="379"/>
    </location>
</feature>
<evidence type="ECO:0000313" key="8">
    <source>
        <dbReference type="EMBL" id="WIA10363.1"/>
    </source>
</evidence>
<feature type="transmembrane region" description="Helical" evidence="7">
    <location>
        <begin position="106"/>
        <end position="129"/>
    </location>
</feature>
<feature type="transmembrane region" description="Helical" evidence="7">
    <location>
        <begin position="45"/>
        <end position="62"/>
    </location>
</feature>
<sequence>MEQHAGLAYACYFLLGSGILAPWNAFITAADYFEAVFPGRHMDRLFTVAYLPVCLLMLGLLIKFNSMPGRPRILFSFAGFVLIMLAIPLIDLLLVGREGTGPDSALAVVLLAVVLVGVLDGLAQGAIFADAAALPPQYTHAVVGGTASSGVIICLLRIATKAALPPTRAGLRKSTAIYFSISGGITLSCFAVYYAVLPRLGVVRYYKRGPAAAGAVVELSPQPSIGEAAGLPAEAVVVGPAEERPLVKRATPAVKGTGPLSWQHVVAEAWHSALAMVITYVITLSIFPGVLSEDIQSADLGSWYPILLITAFNVSDLVGKNIPFCGMAPSPRTLLAASLLRVLFVPAFLLAGRYAGGVAGLMALLTVSLGFSNGLLTALLMTLAPASVECGEEGLVESIMVFSLVLGLTLGALAGWLWLL</sequence>
<evidence type="ECO:0000256" key="6">
    <source>
        <dbReference type="ARBA" id="ARBA00023136"/>
    </source>
</evidence>
<feature type="transmembrane region" description="Helical" evidence="7">
    <location>
        <begin position="269"/>
        <end position="291"/>
    </location>
</feature>
<name>A0ABY8TMM3_TETOB</name>
<dbReference type="PANTHER" id="PTHR10332:SF10">
    <property type="entry name" value="EQUILIBRATIVE NUCLEOSIDE TRANSPORTER 4"/>
    <property type="match status" value="1"/>
</dbReference>
<feature type="transmembrane region" description="Helical" evidence="7">
    <location>
        <begin position="334"/>
        <end position="351"/>
    </location>
</feature>
<dbReference type="PIRSF" id="PIRSF016379">
    <property type="entry name" value="ENT"/>
    <property type="match status" value="1"/>
</dbReference>
<keyword evidence="4 7" id="KW-0812">Transmembrane</keyword>
<feature type="transmembrane region" description="Helical" evidence="7">
    <location>
        <begin position="74"/>
        <end position="94"/>
    </location>
</feature>
<evidence type="ECO:0008006" key="10">
    <source>
        <dbReference type="Google" id="ProtNLM"/>
    </source>
</evidence>
<dbReference type="InterPro" id="IPR002259">
    <property type="entry name" value="Eqnu_transpt"/>
</dbReference>
<proteinExistence type="inferred from homology"/>
<comment type="subcellular location">
    <subcellularLocation>
        <location evidence="1">Membrane</location>
        <topology evidence="1">Multi-pass membrane protein</topology>
    </subcellularLocation>
</comment>
<evidence type="ECO:0000256" key="3">
    <source>
        <dbReference type="ARBA" id="ARBA00022448"/>
    </source>
</evidence>
<reference evidence="8 9" key="1">
    <citation type="submission" date="2023-05" db="EMBL/GenBank/DDBJ databases">
        <title>A 100% complete, gapless, phased diploid assembly of the Scenedesmus obliquus UTEX 3031 genome.</title>
        <authorList>
            <person name="Biondi T.C."/>
            <person name="Hanschen E.R."/>
            <person name="Kwon T."/>
            <person name="Eng W."/>
            <person name="Kruse C.P.S."/>
            <person name="Koehler S.I."/>
            <person name="Kunde Y."/>
            <person name="Gleasner C.D."/>
            <person name="You Mak K.T."/>
            <person name="Polle J."/>
            <person name="Hovde B.T."/>
            <person name="Starkenburg S.R."/>
        </authorList>
    </citation>
    <scope>NUCLEOTIDE SEQUENCE [LARGE SCALE GENOMIC DNA]</scope>
    <source>
        <strain evidence="8 9">DOE0152z</strain>
    </source>
</reference>
<dbReference type="PANTHER" id="PTHR10332">
    <property type="entry name" value="EQUILIBRATIVE NUCLEOSIDE TRANSPORTER"/>
    <property type="match status" value="1"/>
</dbReference>
<feature type="transmembrane region" description="Helical" evidence="7">
    <location>
        <begin position="176"/>
        <end position="196"/>
    </location>
</feature>
<evidence type="ECO:0000256" key="1">
    <source>
        <dbReference type="ARBA" id="ARBA00004141"/>
    </source>
</evidence>
<dbReference type="Proteomes" id="UP001244341">
    <property type="component" value="Chromosome 2b"/>
</dbReference>
<evidence type="ECO:0000313" key="9">
    <source>
        <dbReference type="Proteomes" id="UP001244341"/>
    </source>
</evidence>
<accession>A0ABY8TMM3</accession>
<keyword evidence="3" id="KW-0813">Transport</keyword>
<comment type="similarity">
    <text evidence="2">Belongs to the SLC29A/ENT transporter (TC 2.A.57) family.</text>
</comment>
<dbReference type="PRINTS" id="PR01130">
    <property type="entry name" value="DERENTRNSPRT"/>
</dbReference>
<keyword evidence="5 7" id="KW-1133">Transmembrane helix</keyword>
<protein>
    <recommendedName>
        <fullName evidence="10">Equilibrative nucleoside transporter</fullName>
    </recommendedName>
</protein>
<organism evidence="8 9">
    <name type="scientific">Tetradesmus obliquus</name>
    <name type="common">Green alga</name>
    <name type="synonym">Acutodesmus obliquus</name>
    <dbReference type="NCBI Taxonomy" id="3088"/>
    <lineage>
        <taxon>Eukaryota</taxon>
        <taxon>Viridiplantae</taxon>
        <taxon>Chlorophyta</taxon>
        <taxon>core chlorophytes</taxon>
        <taxon>Chlorophyceae</taxon>
        <taxon>CS clade</taxon>
        <taxon>Sphaeropleales</taxon>
        <taxon>Scenedesmaceae</taxon>
        <taxon>Tetradesmus</taxon>
    </lineage>
</organism>
<feature type="transmembrane region" description="Helical" evidence="7">
    <location>
        <begin position="6"/>
        <end position="33"/>
    </location>
</feature>
<feature type="transmembrane region" description="Helical" evidence="7">
    <location>
        <begin position="141"/>
        <end position="164"/>
    </location>
</feature>
<keyword evidence="6 7" id="KW-0472">Membrane</keyword>
<evidence type="ECO:0000256" key="2">
    <source>
        <dbReference type="ARBA" id="ARBA00007965"/>
    </source>
</evidence>
<keyword evidence="9" id="KW-1185">Reference proteome</keyword>
<evidence type="ECO:0000256" key="7">
    <source>
        <dbReference type="SAM" id="Phobius"/>
    </source>
</evidence>